<feature type="compositionally biased region" description="Polar residues" evidence="1">
    <location>
        <begin position="27"/>
        <end position="37"/>
    </location>
</feature>
<sequence>MLQREHDGQILAPNGSTASANKRKGSPRQQDGDSSYRSGGLPRCTVPKKDGDSSFLKENGDGDSQAGKTMICSIPDLPEDIWHHIHSLMPLCDAARMACLSRAFLRSWRCYPNLTFNEYVFSPEAPIYGRGLCNIIDCIMRNHSGIGVKILKLQSFHTSFRNLSRWLRVAVKPGIEELTLRAPNGFRKEYMFPCSLLSDGVRNSIRYLDLFLCTFSPTAELGPLRSLTSLHLSQVRITGDELECLLSNSLALEKLELSECRGIICLRIPCELQRFSCLIIFSCMRLKLIESRAPNLSTLDLHGKPKLSLGEALQLKNLRMGQSNLLCYARTELPSIMPNLETLDLRSGAEVVNTPMLPTKFLCLKHLTIRLPGAFPGSNDYFSLVSFLDASPSLETLSLDVPMKAMDEDESIIRHSSDLRQMAEDQHRYLKNVKITGFISTKSLVELTCYILKNAVSLECLTLDTHCGSTLRCSDTDRIFRRCIPVGNSLRVKRRALVAIRKFIEDKVPAGVKLTVVEPCSRCH</sequence>
<dbReference type="SUPFAM" id="SSF81383">
    <property type="entry name" value="F-box domain"/>
    <property type="match status" value="1"/>
</dbReference>
<dbReference type="PANTHER" id="PTHR34145">
    <property type="entry name" value="OS02G0105600 PROTEIN"/>
    <property type="match status" value="1"/>
</dbReference>
<dbReference type="PANTHER" id="PTHR34145:SF49">
    <property type="entry name" value="FBD DOMAIN-CONTAINING PROTEIN"/>
    <property type="match status" value="1"/>
</dbReference>
<dbReference type="Gene3D" id="3.80.10.10">
    <property type="entry name" value="Ribonuclease Inhibitor"/>
    <property type="match status" value="1"/>
</dbReference>
<dbReference type="InterPro" id="IPR036047">
    <property type="entry name" value="F-box-like_dom_sf"/>
</dbReference>
<protein>
    <submittedName>
        <fullName evidence="4">Uncharacterized protein</fullName>
    </submittedName>
</protein>
<dbReference type="Pfam" id="PF00646">
    <property type="entry name" value="F-box"/>
    <property type="match status" value="1"/>
</dbReference>
<accession>A0A2T7CI78</accession>
<dbReference type="EMBL" id="CM009757">
    <property type="protein sequence ID" value="PUZ43050.1"/>
    <property type="molecule type" value="Genomic_DNA"/>
</dbReference>
<evidence type="ECO:0000259" key="3">
    <source>
        <dbReference type="Pfam" id="PF23622"/>
    </source>
</evidence>
<gene>
    <name evidence="4" type="ORF">GQ55_9G631000</name>
</gene>
<feature type="domain" description="F-box" evidence="2">
    <location>
        <begin position="74"/>
        <end position="109"/>
    </location>
</feature>
<dbReference type="SUPFAM" id="SSF52047">
    <property type="entry name" value="RNI-like"/>
    <property type="match status" value="1"/>
</dbReference>
<evidence type="ECO:0000256" key="1">
    <source>
        <dbReference type="SAM" id="MobiDB-lite"/>
    </source>
</evidence>
<dbReference type="InterPro" id="IPR055357">
    <property type="entry name" value="LRR_At1g61320_AtMIF1"/>
</dbReference>
<dbReference type="OrthoDB" id="667078at2759"/>
<reference evidence="4 5" key="1">
    <citation type="submission" date="2018-04" db="EMBL/GenBank/DDBJ databases">
        <title>WGS assembly of Panicum hallii var. hallii HAL2.</title>
        <authorList>
            <person name="Lovell J."/>
            <person name="Jenkins J."/>
            <person name="Lowry D."/>
            <person name="Mamidi S."/>
            <person name="Sreedasyam A."/>
            <person name="Weng X."/>
            <person name="Barry K."/>
            <person name="Bonette J."/>
            <person name="Campitelli B."/>
            <person name="Daum C."/>
            <person name="Gordon S."/>
            <person name="Gould B."/>
            <person name="Lipzen A."/>
            <person name="MacQueen A."/>
            <person name="Palacio-Mejia J."/>
            <person name="Plott C."/>
            <person name="Shakirov E."/>
            <person name="Shu S."/>
            <person name="Yoshinaga Y."/>
            <person name="Zane M."/>
            <person name="Rokhsar D."/>
            <person name="Grimwood J."/>
            <person name="Schmutz J."/>
            <person name="Juenger T."/>
        </authorList>
    </citation>
    <scope>NUCLEOTIDE SEQUENCE [LARGE SCALE GENOMIC DNA]</scope>
    <source>
        <strain evidence="5">cv. HAL2</strain>
    </source>
</reference>
<dbReference type="InterPro" id="IPR053772">
    <property type="entry name" value="At1g61320/At1g61330-like"/>
</dbReference>
<evidence type="ECO:0000313" key="4">
    <source>
        <dbReference type="EMBL" id="PUZ43050.1"/>
    </source>
</evidence>
<dbReference type="InterPro" id="IPR001810">
    <property type="entry name" value="F-box_dom"/>
</dbReference>
<keyword evidence="5" id="KW-1185">Reference proteome</keyword>
<feature type="domain" description="At1g61320/AtMIF1 LRR" evidence="3">
    <location>
        <begin position="139"/>
        <end position="521"/>
    </location>
</feature>
<dbReference type="AlphaFoldDB" id="A0A2T7CI78"/>
<dbReference type="Pfam" id="PF23622">
    <property type="entry name" value="LRR_At1g61320_AtMIF1"/>
    <property type="match status" value="1"/>
</dbReference>
<evidence type="ECO:0000313" key="5">
    <source>
        <dbReference type="Proteomes" id="UP000244336"/>
    </source>
</evidence>
<dbReference type="InterPro" id="IPR032675">
    <property type="entry name" value="LRR_dom_sf"/>
</dbReference>
<proteinExistence type="predicted"/>
<dbReference type="Gramene" id="PUZ43050">
    <property type="protein sequence ID" value="PUZ43050"/>
    <property type="gene ID" value="GQ55_9G631000"/>
</dbReference>
<evidence type="ECO:0000259" key="2">
    <source>
        <dbReference type="Pfam" id="PF00646"/>
    </source>
</evidence>
<organism evidence="4 5">
    <name type="scientific">Panicum hallii var. hallii</name>
    <dbReference type="NCBI Taxonomy" id="1504633"/>
    <lineage>
        <taxon>Eukaryota</taxon>
        <taxon>Viridiplantae</taxon>
        <taxon>Streptophyta</taxon>
        <taxon>Embryophyta</taxon>
        <taxon>Tracheophyta</taxon>
        <taxon>Spermatophyta</taxon>
        <taxon>Magnoliopsida</taxon>
        <taxon>Liliopsida</taxon>
        <taxon>Poales</taxon>
        <taxon>Poaceae</taxon>
        <taxon>PACMAD clade</taxon>
        <taxon>Panicoideae</taxon>
        <taxon>Panicodae</taxon>
        <taxon>Paniceae</taxon>
        <taxon>Panicinae</taxon>
        <taxon>Panicum</taxon>
        <taxon>Panicum sect. Panicum</taxon>
    </lineage>
</organism>
<name>A0A2T7CI78_9POAL</name>
<dbReference type="Proteomes" id="UP000244336">
    <property type="component" value="Chromosome 9"/>
</dbReference>
<feature type="region of interest" description="Disordered" evidence="1">
    <location>
        <begin position="1"/>
        <end position="63"/>
    </location>
</feature>